<evidence type="ECO:0000259" key="6">
    <source>
        <dbReference type="PROSITE" id="PS50850"/>
    </source>
</evidence>
<comment type="subcellular location">
    <subcellularLocation>
        <location evidence="1">Membrane</location>
        <topology evidence="1">Multi-pass membrane protein</topology>
    </subcellularLocation>
</comment>
<keyword evidence="8" id="KW-1185">Reference proteome</keyword>
<feature type="transmembrane region" description="Helical" evidence="5">
    <location>
        <begin position="355"/>
        <end position="377"/>
    </location>
</feature>
<dbReference type="PROSITE" id="PS51257">
    <property type="entry name" value="PROKAR_LIPOPROTEIN"/>
    <property type="match status" value="1"/>
</dbReference>
<feature type="transmembrane region" description="Helical" evidence="5">
    <location>
        <begin position="228"/>
        <end position="245"/>
    </location>
</feature>
<dbReference type="Proteomes" id="UP001595999">
    <property type="component" value="Unassembled WGS sequence"/>
</dbReference>
<dbReference type="InterPro" id="IPR036259">
    <property type="entry name" value="MFS_trans_sf"/>
</dbReference>
<dbReference type="Gene3D" id="1.20.1250.20">
    <property type="entry name" value="MFS general substrate transporter like domains"/>
    <property type="match status" value="1"/>
</dbReference>
<evidence type="ECO:0000256" key="5">
    <source>
        <dbReference type="SAM" id="Phobius"/>
    </source>
</evidence>
<dbReference type="EMBL" id="JBHSEK010000022">
    <property type="protein sequence ID" value="MFC4492188.1"/>
    <property type="molecule type" value="Genomic_DNA"/>
</dbReference>
<feature type="transmembrane region" description="Helical" evidence="5">
    <location>
        <begin position="48"/>
        <end position="66"/>
    </location>
</feature>
<feature type="transmembrane region" description="Helical" evidence="5">
    <location>
        <begin position="299"/>
        <end position="319"/>
    </location>
</feature>
<dbReference type="Pfam" id="PF07690">
    <property type="entry name" value="MFS_1"/>
    <property type="match status" value="1"/>
</dbReference>
<feature type="domain" description="Major facilitator superfamily (MFS) profile" evidence="6">
    <location>
        <begin position="12"/>
        <end position="498"/>
    </location>
</feature>
<evidence type="ECO:0000313" key="8">
    <source>
        <dbReference type="Proteomes" id="UP001595999"/>
    </source>
</evidence>
<keyword evidence="3 5" id="KW-1133">Transmembrane helix</keyword>
<dbReference type="RefSeq" id="WP_231460848.1">
    <property type="nucleotide sequence ID" value="NZ_JAJOHW010000008.1"/>
</dbReference>
<feature type="transmembrane region" description="Helical" evidence="5">
    <location>
        <begin position="78"/>
        <end position="97"/>
    </location>
</feature>
<sequence length="498" mass="54940">MNAERPHPTRWYLISIMLVACLEFFQNGLLNFASSQVMGGVGAAPEEFSYAAMAYASAAILVLLQHEWLSRRLGMRRYIRLSIIVFGIGALTCGFANSPGQLILGRALQGLGGAAFFTAARVEVNALSDQAKMLGLLCFGYALMLGSACGPLLGAELISRQDWRWIFFAVLPALALAWPATRLLSQQAEPAHPQTQGSRAFLFMIIGVLALQWLIQQLPYDFFARPEWLLAILALALLAGWGWQYHRRRHPLHRQALFQLRYLAGLGFYSCCYLLVSANSYILPVMAQQALGFDLPTTGRLLSVSFVAGILFSTLYAFLLLKRRARGVRTMMAAACSLLLLYGVLMSGLNQNAPASLIVTILICNGGFMSLFIMAVAQATFSHIGQPDFARAYQTKNIVRQLSLSMGVAASTVFLQARNALHYQRLSEGFSQLNPAFNTALDQLQQALPELSAKQRIAVLVGQLMQQSQLLSCLDFFRLECIMALGLIVIVLWQQRLG</sequence>
<dbReference type="InterPro" id="IPR011701">
    <property type="entry name" value="MFS"/>
</dbReference>
<dbReference type="PROSITE" id="PS50850">
    <property type="entry name" value="MFS"/>
    <property type="match status" value="1"/>
</dbReference>
<evidence type="ECO:0000256" key="2">
    <source>
        <dbReference type="ARBA" id="ARBA00022692"/>
    </source>
</evidence>
<feature type="transmembrane region" description="Helical" evidence="5">
    <location>
        <begin position="12"/>
        <end position="33"/>
    </location>
</feature>
<evidence type="ECO:0000256" key="3">
    <source>
        <dbReference type="ARBA" id="ARBA00022989"/>
    </source>
</evidence>
<dbReference type="InterPro" id="IPR020846">
    <property type="entry name" value="MFS_dom"/>
</dbReference>
<feature type="transmembrane region" description="Helical" evidence="5">
    <location>
        <begin position="165"/>
        <end position="185"/>
    </location>
</feature>
<feature type="transmembrane region" description="Helical" evidence="5">
    <location>
        <begin position="134"/>
        <end position="153"/>
    </location>
</feature>
<evidence type="ECO:0000313" key="7">
    <source>
        <dbReference type="EMBL" id="MFC4492188.1"/>
    </source>
</evidence>
<dbReference type="Gene3D" id="1.20.1720.10">
    <property type="entry name" value="Multidrug resistance protein D"/>
    <property type="match status" value="1"/>
</dbReference>
<keyword evidence="2 5" id="KW-0812">Transmembrane</keyword>
<evidence type="ECO:0000256" key="4">
    <source>
        <dbReference type="ARBA" id="ARBA00023136"/>
    </source>
</evidence>
<feature type="transmembrane region" description="Helical" evidence="5">
    <location>
        <begin position="266"/>
        <end position="287"/>
    </location>
</feature>
<name>A0ABV8ZWZ9_9NEIS</name>
<feature type="transmembrane region" description="Helical" evidence="5">
    <location>
        <begin position="103"/>
        <end position="122"/>
    </location>
</feature>
<feature type="transmembrane region" description="Helical" evidence="5">
    <location>
        <begin position="331"/>
        <end position="349"/>
    </location>
</feature>
<evidence type="ECO:0000256" key="1">
    <source>
        <dbReference type="ARBA" id="ARBA00004141"/>
    </source>
</evidence>
<organism evidence="7 8">
    <name type="scientific">Chromobacterium aquaticum</name>
    <dbReference type="NCBI Taxonomy" id="467180"/>
    <lineage>
        <taxon>Bacteria</taxon>
        <taxon>Pseudomonadati</taxon>
        <taxon>Pseudomonadota</taxon>
        <taxon>Betaproteobacteria</taxon>
        <taxon>Neisseriales</taxon>
        <taxon>Chromobacteriaceae</taxon>
        <taxon>Chromobacterium</taxon>
    </lineage>
</organism>
<proteinExistence type="predicted"/>
<feature type="transmembrane region" description="Helical" evidence="5">
    <location>
        <begin position="476"/>
        <end position="493"/>
    </location>
</feature>
<accession>A0ABV8ZWZ9</accession>
<dbReference type="PANTHER" id="PTHR23501:SF38">
    <property type="entry name" value="PERMEASE"/>
    <property type="match status" value="1"/>
</dbReference>
<dbReference type="SUPFAM" id="SSF103473">
    <property type="entry name" value="MFS general substrate transporter"/>
    <property type="match status" value="1"/>
</dbReference>
<comment type="caution">
    <text evidence="7">The sequence shown here is derived from an EMBL/GenBank/DDBJ whole genome shotgun (WGS) entry which is preliminary data.</text>
</comment>
<feature type="transmembrane region" description="Helical" evidence="5">
    <location>
        <begin position="197"/>
        <end position="216"/>
    </location>
</feature>
<protein>
    <submittedName>
        <fullName evidence="7">MFS transporter</fullName>
    </submittedName>
</protein>
<keyword evidence="4 5" id="KW-0472">Membrane</keyword>
<dbReference type="PANTHER" id="PTHR23501">
    <property type="entry name" value="MAJOR FACILITATOR SUPERFAMILY"/>
    <property type="match status" value="1"/>
</dbReference>
<gene>
    <name evidence="7" type="ORF">ACFO0R_21465</name>
</gene>
<reference evidence="8" key="1">
    <citation type="journal article" date="2019" name="Int. J. Syst. Evol. Microbiol.">
        <title>The Global Catalogue of Microorganisms (GCM) 10K type strain sequencing project: providing services to taxonomists for standard genome sequencing and annotation.</title>
        <authorList>
            <consortium name="The Broad Institute Genomics Platform"/>
            <consortium name="The Broad Institute Genome Sequencing Center for Infectious Disease"/>
            <person name="Wu L."/>
            <person name="Ma J."/>
        </authorList>
    </citation>
    <scope>NUCLEOTIDE SEQUENCE [LARGE SCALE GENOMIC DNA]</scope>
    <source>
        <strain evidence="8">CGMCC 4.7608</strain>
    </source>
</reference>